<sequence>MTESPWTGDAGPGRSLGVGKPMGLLQWCYEWRPSGRPWRGAGSAGLGGGFGHFGIGSMGSGCPFGHLGVGGATKSGRDEEKGETDEPIPMGGAFSDAAGLGSPPGSSVGEVSVDGSGPVLGGNKGCVGDARGVTQLQGGASEETSCD</sequence>
<proteinExistence type="predicted"/>
<protein>
    <submittedName>
        <fullName evidence="2">Uncharacterized protein</fullName>
    </submittedName>
</protein>
<dbReference type="EMBL" id="CAUOFW020003447">
    <property type="protein sequence ID" value="CAK9160003.1"/>
    <property type="molecule type" value="Genomic_DNA"/>
</dbReference>
<organism evidence="2 3">
    <name type="scientific">Ilex paraguariensis</name>
    <name type="common">yerba mate</name>
    <dbReference type="NCBI Taxonomy" id="185542"/>
    <lineage>
        <taxon>Eukaryota</taxon>
        <taxon>Viridiplantae</taxon>
        <taxon>Streptophyta</taxon>
        <taxon>Embryophyta</taxon>
        <taxon>Tracheophyta</taxon>
        <taxon>Spermatophyta</taxon>
        <taxon>Magnoliopsida</taxon>
        <taxon>eudicotyledons</taxon>
        <taxon>Gunneridae</taxon>
        <taxon>Pentapetalae</taxon>
        <taxon>asterids</taxon>
        <taxon>campanulids</taxon>
        <taxon>Aquifoliales</taxon>
        <taxon>Aquifoliaceae</taxon>
        <taxon>Ilex</taxon>
    </lineage>
</organism>
<feature type="region of interest" description="Disordered" evidence="1">
    <location>
        <begin position="128"/>
        <end position="147"/>
    </location>
</feature>
<keyword evidence="3" id="KW-1185">Reference proteome</keyword>
<comment type="caution">
    <text evidence="2">The sequence shown here is derived from an EMBL/GenBank/DDBJ whole genome shotgun (WGS) entry which is preliminary data.</text>
</comment>
<reference evidence="2 3" key="1">
    <citation type="submission" date="2024-02" db="EMBL/GenBank/DDBJ databases">
        <authorList>
            <person name="Vignale AGUSTIN F."/>
            <person name="Sosa J E."/>
            <person name="Modenutti C."/>
        </authorList>
    </citation>
    <scope>NUCLEOTIDE SEQUENCE [LARGE SCALE GENOMIC DNA]</scope>
</reference>
<feature type="compositionally biased region" description="Low complexity" evidence="1">
    <location>
        <begin position="101"/>
        <end position="115"/>
    </location>
</feature>
<feature type="region of interest" description="Disordered" evidence="1">
    <location>
        <begin position="69"/>
        <end position="115"/>
    </location>
</feature>
<evidence type="ECO:0000256" key="1">
    <source>
        <dbReference type="SAM" id="MobiDB-lite"/>
    </source>
</evidence>
<evidence type="ECO:0000313" key="3">
    <source>
        <dbReference type="Proteomes" id="UP001642360"/>
    </source>
</evidence>
<gene>
    <name evidence="2" type="ORF">ILEXP_LOCUS28731</name>
</gene>
<evidence type="ECO:0000313" key="2">
    <source>
        <dbReference type="EMBL" id="CAK9160003.1"/>
    </source>
</evidence>
<dbReference type="Proteomes" id="UP001642360">
    <property type="component" value="Unassembled WGS sequence"/>
</dbReference>
<dbReference type="AlphaFoldDB" id="A0ABC8SYP8"/>
<accession>A0ABC8SYP8</accession>
<name>A0ABC8SYP8_9AQUA</name>